<dbReference type="EMBL" id="FUFA01000004">
    <property type="protein sequence ID" value="SPM35643.1"/>
    <property type="molecule type" value="Genomic_DNA"/>
</dbReference>
<name>A0A2U3NW13_9MYCO</name>
<reference evidence="1 2" key="1">
    <citation type="submission" date="2017-01" db="EMBL/GenBank/DDBJ databases">
        <authorList>
            <consortium name="Urmite Genomes"/>
        </authorList>
    </citation>
    <scope>NUCLEOTIDE SEQUENCE [LARGE SCALE GENOMIC DNA]</scope>
    <source>
        <strain evidence="1 2">AB57</strain>
    </source>
</reference>
<organism evidence="1 2">
    <name type="scientific">Mycobacterium rhizamassiliense</name>
    <dbReference type="NCBI Taxonomy" id="1841860"/>
    <lineage>
        <taxon>Bacteria</taxon>
        <taxon>Bacillati</taxon>
        <taxon>Actinomycetota</taxon>
        <taxon>Actinomycetes</taxon>
        <taxon>Mycobacteriales</taxon>
        <taxon>Mycobacteriaceae</taxon>
        <taxon>Mycobacterium</taxon>
    </lineage>
</organism>
<dbReference type="AlphaFoldDB" id="A0A2U3NW13"/>
<dbReference type="Gene3D" id="2.30.110.10">
    <property type="entry name" value="Electron Transport, Fmn-binding Protein, Chain A"/>
    <property type="match status" value="1"/>
</dbReference>
<dbReference type="Proteomes" id="UP000240988">
    <property type="component" value="Unassembled WGS sequence"/>
</dbReference>
<protein>
    <recommendedName>
        <fullName evidence="3">Nitroreductase</fullName>
    </recommendedName>
</protein>
<keyword evidence="2" id="KW-1185">Reference proteome</keyword>
<sequence length="109" mass="11534">MSAGSVINRFAVSLINAPVLGRLVGQGLVVVRYTGRRSGNTIEIPVGYLGRGNVVTINVAGPNGKTWWRNFLGSGSELTLLNFRGADRTGHATATRDAKGRVKVTVQLG</sequence>
<proteinExistence type="predicted"/>
<dbReference type="OrthoDB" id="3292498at2"/>
<evidence type="ECO:0008006" key="3">
    <source>
        <dbReference type="Google" id="ProtNLM"/>
    </source>
</evidence>
<evidence type="ECO:0000313" key="1">
    <source>
        <dbReference type="EMBL" id="SPM35643.1"/>
    </source>
</evidence>
<evidence type="ECO:0000313" key="2">
    <source>
        <dbReference type="Proteomes" id="UP000240988"/>
    </source>
</evidence>
<accession>A0A2U3NW13</accession>
<gene>
    <name evidence="1" type="ORF">MRAB57_3472</name>
</gene>
<dbReference type="InterPro" id="IPR012349">
    <property type="entry name" value="Split_barrel_FMN-bd"/>
</dbReference>
<dbReference type="STRING" id="1841860.GCA_900157375_03474"/>
<dbReference type="RefSeq" id="WP_077088455.1">
    <property type="nucleotide sequence ID" value="NZ_LT721901.1"/>
</dbReference>